<name>A0ABT0W9N1_9BACI</name>
<comment type="caution">
    <text evidence="1">The sequence shown here is derived from an EMBL/GenBank/DDBJ whole genome shotgun (WGS) entry which is preliminary data.</text>
</comment>
<protein>
    <submittedName>
        <fullName evidence="1">Uncharacterized protein</fullName>
    </submittedName>
</protein>
<reference evidence="1 2" key="1">
    <citation type="submission" date="2022-06" db="EMBL/GenBank/DDBJ databases">
        <authorList>
            <person name="Jeon C.O."/>
        </authorList>
    </citation>
    <scope>NUCLEOTIDE SEQUENCE [LARGE SCALE GENOMIC DNA]</scope>
    <source>
        <strain evidence="1 2">KCTC 13943</strain>
    </source>
</reference>
<evidence type="ECO:0000313" key="1">
    <source>
        <dbReference type="EMBL" id="MCM2532790.1"/>
    </source>
</evidence>
<dbReference type="EMBL" id="JAMQCR010000001">
    <property type="protein sequence ID" value="MCM2532790.1"/>
    <property type="molecule type" value="Genomic_DNA"/>
</dbReference>
<accession>A0ABT0W9N1</accession>
<sequence>MSNQLPDSNRKLTFEKVKTNSVYTRKNLVTIENMARLRMIKLLLGIIPKNSKL</sequence>
<evidence type="ECO:0000313" key="2">
    <source>
        <dbReference type="Proteomes" id="UP001523262"/>
    </source>
</evidence>
<keyword evidence="2" id="KW-1185">Reference proteome</keyword>
<dbReference type="Proteomes" id="UP001523262">
    <property type="component" value="Unassembled WGS sequence"/>
</dbReference>
<organism evidence="1 2">
    <name type="scientific">Neobacillus pocheonensis</name>
    <dbReference type="NCBI Taxonomy" id="363869"/>
    <lineage>
        <taxon>Bacteria</taxon>
        <taxon>Bacillati</taxon>
        <taxon>Bacillota</taxon>
        <taxon>Bacilli</taxon>
        <taxon>Bacillales</taxon>
        <taxon>Bacillaceae</taxon>
        <taxon>Neobacillus</taxon>
    </lineage>
</organism>
<proteinExistence type="predicted"/>
<gene>
    <name evidence="1" type="ORF">NDK43_10840</name>
</gene>